<dbReference type="InterPro" id="IPR021109">
    <property type="entry name" value="Peptidase_aspartic_dom_sf"/>
</dbReference>
<comment type="caution">
    <text evidence="3">The sequence shown here is derived from an EMBL/GenBank/DDBJ whole genome shotgun (WGS) entry which is preliminary data.</text>
</comment>
<dbReference type="InterPro" id="IPR033121">
    <property type="entry name" value="PEPTIDASE_A1"/>
</dbReference>
<sequence>MDSEGAYTILYKSIFTALVDEFVKAAAAMNVKRVASVAPFGACFDSKTISSSKAGPDVPTVDFVLQSKRVYWRFYGWNTMVKAGEGVVCLAFVEAEPNLVGPLTSIAVGGYQMENHLLEFDVAAEKLGFSSSLLLRDTSCNKFGAT</sequence>
<dbReference type="GO" id="GO:0006508">
    <property type="term" value="P:proteolysis"/>
    <property type="evidence" value="ECO:0007669"/>
    <property type="project" value="InterPro"/>
</dbReference>
<feature type="domain" description="Peptidase A1" evidence="2">
    <location>
        <begin position="1"/>
        <end position="130"/>
    </location>
</feature>
<dbReference type="Pfam" id="PF14541">
    <property type="entry name" value="TAXi_C"/>
    <property type="match status" value="1"/>
</dbReference>
<evidence type="ECO:0000313" key="3">
    <source>
        <dbReference type="EMBL" id="KAG6396246.1"/>
    </source>
</evidence>
<keyword evidence="4" id="KW-1185">Reference proteome</keyword>
<evidence type="ECO:0000313" key="4">
    <source>
        <dbReference type="Proteomes" id="UP000298416"/>
    </source>
</evidence>
<dbReference type="GO" id="GO:0004190">
    <property type="term" value="F:aspartic-type endopeptidase activity"/>
    <property type="evidence" value="ECO:0007669"/>
    <property type="project" value="InterPro"/>
</dbReference>
<dbReference type="AlphaFoldDB" id="A0A8X8WK89"/>
<gene>
    <name evidence="3" type="ORF">SASPL_142392</name>
</gene>
<proteinExistence type="inferred from homology"/>
<dbReference type="InterPro" id="IPR001461">
    <property type="entry name" value="Aspartic_peptidase_A1"/>
</dbReference>
<dbReference type="InterPro" id="IPR032799">
    <property type="entry name" value="TAXi_C"/>
</dbReference>
<organism evidence="3">
    <name type="scientific">Salvia splendens</name>
    <name type="common">Scarlet sage</name>
    <dbReference type="NCBI Taxonomy" id="180675"/>
    <lineage>
        <taxon>Eukaryota</taxon>
        <taxon>Viridiplantae</taxon>
        <taxon>Streptophyta</taxon>
        <taxon>Embryophyta</taxon>
        <taxon>Tracheophyta</taxon>
        <taxon>Spermatophyta</taxon>
        <taxon>Magnoliopsida</taxon>
        <taxon>eudicotyledons</taxon>
        <taxon>Gunneridae</taxon>
        <taxon>Pentapetalae</taxon>
        <taxon>asterids</taxon>
        <taxon>lamiids</taxon>
        <taxon>Lamiales</taxon>
        <taxon>Lamiaceae</taxon>
        <taxon>Nepetoideae</taxon>
        <taxon>Mentheae</taxon>
        <taxon>Salviinae</taxon>
        <taxon>Salvia</taxon>
        <taxon>Salvia subgen. Calosphace</taxon>
        <taxon>core Calosphace</taxon>
    </lineage>
</organism>
<dbReference type="PROSITE" id="PS51767">
    <property type="entry name" value="PEPTIDASE_A1"/>
    <property type="match status" value="1"/>
</dbReference>
<reference evidence="3" key="1">
    <citation type="submission" date="2018-01" db="EMBL/GenBank/DDBJ databases">
        <authorList>
            <person name="Mao J.F."/>
        </authorList>
    </citation>
    <scope>NUCLEOTIDE SEQUENCE</scope>
    <source>
        <strain evidence="3">Huo1</strain>
        <tissue evidence="3">Leaf</tissue>
    </source>
</reference>
<name>A0A8X8WK89_SALSN</name>
<dbReference type="PANTHER" id="PTHR47965:SF68">
    <property type="entry name" value="BASIC 7S GLOBULIN-LIKE"/>
    <property type="match status" value="1"/>
</dbReference>
<comment type="similarity">
    <text evidence="1">Belongs to the peptidase A1 family.</text>
</comment>
<dbReference type="PANTHER" id="PTHR47965">
    <property type="entry name" value="ASPARTYL PROTEASE-RELATED"/>
    <property type="match status" value="1"/>
</dbReference>
<evidence type="ECO:0000259" key="2">
    <source>
        <dbReference type="PROSITE" id="PS51767"/>
    </source>
</evidence>
<protein>
    <recommendedName>
        <fullName evidence="2">Peptidase A1 domain-containing protein</fullName>
    </recommendedName>
</protein>
<dbReference type="Proteomes" id="UP000298416">
    <property type="component" value="Unassembled WGS sequence"/>
</dbReference>
<dbReference type="SUPFAM" id="SSF50630">
    <property type="entry name" value="Acid proteases"/>
    <property type="match status" value="1"/>
</dbReference>
<dbReference type="OrthoDB" id="1882431at2759"/>
<dbReference type="Gene3D" id="2.40.70.10">
    <property type="entry name" value="Acid Proteases"/>
    <property type="match status" value="1"/>
</dbReference>
<reference evidence="3" key="2">
    <citation type="submission" date="2020-08" db="EMBL/GenBank/DDBJ databases">
        <title>Plant Genome Project.</title>
        <authorList>
            <person name="Zhang R.-G."/>
        </authorList>
    </citation>
    <scope>NUCLEOTIDE SEQUENCE</scope>
    <source>
        <strain evidence="3">Huo1</strain>
        <tissue evidence="3">Leaf</tissue>
    </source>
</reference>
<accession>A0A8X8WK89</accession>
<dbReference type="EMBL" id="PNBA02000016">
    <property type="protein sequence ID" value="KAG6396246.1"/>
    <property type="molecule type" value="Genomic_DNA"/>
</dbReference>
<evidence type="ECO:0000256" key="1">
    <source>
        <dbReference type="ARBA" id="ARBA00007447"/>
    </source>
</evidence>